<dbReference type="SUPFAM" id="SSF53850">
    <property type="entry name" value="Periplasmic binding protein-like II"/>
    <property type="match status" value="1"/>
</dbReference>
<dbReference type="InterPro" id="IPR005119">
    <property type="entry name" value="LysR_subst-bd"/>
</dbReference>
<sequence length="61" mass="7075">MPVWVVTEPLAAGRLVRVMADYSAQSLPFNAIYPQNRYVPLKVRCFVDFIKQKVTDNARYQ</sequence>
<protein>
    <submittedName>
        <fullName evidence="2">LysR substrate binding domain-containing protein</fullName>
    </submittedName>
</protein>
<accession>A0A1G8S1H3</accession>
<gene>
    <name evidence="2" type="ORF">SAMN04488540_10645</name>
</gene>
<organism evidence="2 3">
    <name type="scientific">Ferrimonas sediminum</name>
    <dbReference type="NCBI Taxonomy" id="718193"/>
    <lineage>
        <taxon>Bacteria</taxon>
        <taxon>Pseudomonadati</taxon>
        <taxon>Pseudomonadota</taxon>
        <taxon>Gammaproteobacteria</taxon>
        <taxon>Alteromonadales</taxon>
        <taxon>Ferrimonadaceae</taxon>
        <taxon>Ferrimonas</taxon>
    </lineage>
</organism>
<dbReference type="RefSeq" id="WP_245709906.1">
    <property type="nucleotide sequence ID" value="NZ_FNEM01000006.1"/>
</dbReference>
<evidence type="ECO:0000313" key="2">
    <source>
        <dbReference type="EMBL" id="SDJ23077.1"/>
    </source>
</evidence>
<dbReference type="AlphaFoldDB" id="A0A1G8S1H3"/>
<proteinExistence type="predicted"/>
<name>A0A1G8S1H3_9GAMM</name>
<dbReference type="EMBL" id="FNEM01000006">
    <property type="protein sequence ID" value="SDJ23077.1"/>
    <property type="molecule type" value="Genomic_DNA"/>
</dbReference>
<keyword evidence="3" id="KW-1185">Reference proteome</keyword>
<dbReference type="Gene3D" id="3.40.190.290">
    <property type="match status" value="1"/>
</dbReference>
<feature type="domain" description="LysR substrate-binding" evidence="1">
    <location>
        <begin position="1"/>
        <end position="53"/>
    </location>
</feature>
<dbReference type="Pfam" id="PF03466">
    <property type="entry name" value="LysR_substrate"/>
    <property type="match status" value="1"/>
</dbReference>
<reference evidence="3" key="1">
    <citation type="submission" date="2016-10" db="EMBL/GenBank/DDBJ databases">
        <authorList>
            <person name="Varghese N."/>
            <person name="Submissions S."/>
        </authorList>
    </citation>
    <scope>NUCLEOTIDE SEQUENCE [LARGE SCALE GENOMIC DNA]</scope>
    <source>
        <strain evidence="3">DSM 23317</strain>
    </source>
</reference>
<evidence type="ECO:0000313" key="3">
    <source>
        <dbReference type="Proteomes" id="UP000199527"/>
    </source>
</evidence>
<dbReference type="Proteomes" id="UP000199527">
    <property type="component" value="Unassembled WGS sequence"/>
</dbReference>
<evidence type="ECO:0000259" key="1">
    <source>
        <dbReference type="Pfam" id="PF03466"/>
    </source>
</evidence>